<protein>
    <submittedName>
        <fullName evidence="1">Uncharacterized protein</fullName>
    </submittedName>
</protein>
<organism evidence="1">
    <name type="scientific">Anguilla anguilla</name>
    <name type="common">European freshwater eel</name>
    <name type="synonym">Muraena anguilla</name>
    <dbReference type="NCBI Taxonomy" id="7936"/>
    <lineage>
        <taxon>Eukaryota</taxon>
        <taxon>Metazoa</taxon>
        <taxon>Chordata</taxon>
        <taxon>Craniata</taxon>
        <taxon>Vertebrata</taxon>
        <taxon>Euteleostomi</taxon>
        <taxon>Actinopterygii</taxon>
        <taxon>Neopterygii</taxon>
        <taxon>Teleostei</taxon>
        <taxon>Anguilliformes</taxon>
        <taxon>Anguillidae</taxon>
        <taxon>Anguilla</taxon>
    </lineage>
</organism>
<sequence>MYNEGRRFFCSITKVMVPTSTALNS</sequence>
<reference evidence="1" key="2">
    <citation type="journal article" date="2015" name="Fish Shellfish Immunol.">
        <title>Early steps in the European eel (Anguilla anguilla)-Vibrio vulnificus interaction in the gills: Role of the RtxA13 toxin.</title>
        <authorList>
            <person name="Callol A."/>
            <person name="Pajuelo D."/>
            <person name="Ebbesson L."/>
            <person name="Teles M."/>
            <person name="MacKenzie S."/>
            <person name="Amaro C."/>
        </authorList>
    </citation>
    <scope>NUCLEOTIDE SEQUENCE</scope>
</reference>
<dbReference type="EMBL" id="GBXM01079939">
    <property type="protein sequence ID" value="JAH28638.1"/>
    <property type="molecule type" value="Transcribed_RNA"/>
</dbReference>
<name>A0A0E9RJW4_ANGAN</name>
<reference evidence="1" key="1">
    <citation type="submission" date="2014-11" db="EMBL/GenBank/DDBJ databases">
        <authorList>
            <person name="Amaro Gonzalez C."/>
        </authorList>
    </citation>
    <scope>NUCLEOTIDE SEQUENCE</scope>
</reference>
<accession>A0A0E9RJW4</accession>
<proteinExistence type="predicted"/>
<evidence type="ECO:0000313" key="1">
    <source>
        <dbReference type="EMBL" id="JAH28638.1"/>
    </source>
</evidence>
<dbReference type="AlphaFoldDB" id="A0A0E9RJW4"/>